<dbReference type="Proteomes" id="UP000234681">
    <property type="component" value="Chromosome 8"/>
</dbReference>
<feature type="compositionally biased region" description="Basic and acidic residues" evidence="1">
    <location>
        <begin position="1"/>
        <end position="12"/>
    </location>
</feature>
<accession>A6I2V7</accession>
<evidence type="ECO:0000313" key="2">
    <source>
        <dbReference type="EMBL" id="EDL77271.1"/>
    </source>
</evidence>
<proteinExistence type="predicted"/>
<gene>
    <name evidence="2" type="ORF">rCG_25367</name>
</gene>
<dbReference type="AlphaFoldDB" id="A6I2V7"/>
<feature type="region of interest" description="Disordered" evidence="1">
    <location>
        <begin position="1"/>
        <end position="27"/>
    </location>
</feature>
<sequence length="27" mass="3072">WVYFVQKEDSSSVREGTGIESNRNKVG</sequence>
<reference evidence="2 3" key="1">
    <citation type="submission" date="2005-09" db="EMBL/GenBank/DDBJ databases">
        <authorList>
            <person name="Mural R.J."/>
            <person name="Li P.W."/>
            <person name="Adams M.D."/>
            <person name="Amanatides P.G."/>
            <person name="Baden-Tillson H."/>
            <person name="Barnstead M."/>
            <person name="Chin S.H."/>
            <person name="Dew I."/>
            <person name="Evans C.A."/>
            <person name="Ferriera S."/>
            <person name="Flanigan M."/>
            <person name="Fosler C."/>
            <person name="Glodek A."/>
            <person name="Gu Z."/>
            <person name="Holt R.A."/>
            <person name="Jennings D."/>
            <person name="Kraft C.L."/>
            <person name="Lu F."/>
            <person name="Nguyen T."/>
            <person name="Nusskern D.R."/>
            <person name="Pfannkoch C.M."/>
            <person name="Sitter C."/>
            <person name="Sutton G.G."/>
            <person name="Venter J.C."/>
            <person name="Wang Z."/>
            <person name="Woodage T."/>
            <person name="Zheng X.H."/>
            <person name="Zhong F."/>
        </authorList>
    </citation>
    <scope>NUCLEOTIDE SEQUENCE [LARGE SCALE GENOMIC DNA]</scope>
    <source>
        <strain>BN</strain>
        <strain evidence="3">Sprague-Dawley</strain>
    </source>
</reference>
<evidence type="ECO:0000313" key="3">
    <source>
        <dbReference type="Proteomes" id="UP000234681"/>
    </source>
</evidence>
<evidence type="ECO:0000256" key="1">
    <source>
        <dbReference type="SAM" id="MobiDB-lite"/>
    </source>
</evidence>
<dbReference type="EMBL" id="CH473954">
    <property type="protein sequence ID" value="EDL77271.1"/>
    <property type="molecule type" value="Genomic_DNA"/>
</dbReference>
<name>A6I2V7_RAT</name>
<organism evidence="2 3">
    <name type="scientific">Rattus norvegicus</name>
    <name type="common">Rat</name>
    <dbReference type="NCBI Taxonomy" id="10116"/>
    <lineage>
        <taxon>Eukaryota</taxon>
        <taxon>Metazoa</taxon>
        <taxon>Chordata</taxon>
        <taxon>Craniata</taxon>
        <taxon>Vertebrata</taxon>
        <taxon>Euteleostomi</taxon>
        <taxon>Mammalia</taxon>
        <taxon>Eutheria</taxon>
        <taxon>Euarchontoglires</taxon>
        <taxon>Glires</taxon>
        <taxon>Rodentia</taxon>
        <taxon>Myomorpha</taxon>
        <taxon>Muroidea</taxon>
        <taxon>Muridae</taxon>
        <taxon>Murinae</taxon>
        <taxon>Rattus</taxon>
    </lineage>
</organism>
<protein>
    <submittedName>
        <fullName evidence="2">RCG25367</fullName>
    </submittedName>
</protein>
<feature type="non-terminal residue" evidence="2">
    <location>
        <position position="1"/>
    </location>
</feature>